<keyword evidence="10" id="KW-1185">Reference proteome</keyword>
<evidence type="ECO:0000256" key="2">
    <source>
        <dbReference type="ARBA" id="ARBA00005745"/>
    </source>
</evidence>
<evidence type="ECO:0000256" key="3">
    <source>
        <dbReference type="ARBA" id="ARBA00022475"/>
    </source>
</evidence>
<evidence type="ECO:0000256" key="1">
    <source>
        <dbReference type="ARBA" id="ARBA00004651"/>
    </source>
</evidence>
<dbReference type="KEGG" id="fmr:Fuma_01353"/>
<keyword evidence="6 7" id="KW-0472">Membrane</keyword>
<evidence type="ECO:0000256" key="6">
    <source>
        <dbReference type="ARBA" id="ARBA00023136"/>
    </source>
</evidence>
<dbReference type="PANTHER" id="PTHR30012">
    <property type="entry name" value="GENERAL SECRETION PATHWAY PROTEIN"/>
    <property type="match status" value="1"/>
</dbReference>
<dbReference type="Pfam" id="PF00482">
    <property type="entry name" value="T2SSF"/>
    <property type="match status" value="2"/>
</dbReference>
<keyword evidence="5 7" id="KW-1133">Transmembrane helix</keyword>
<dbReference type="AlphaFoldDB" id="A0A1P8WCH1"/>
<sequence length="357" mass="39624">MTGGYLQGVLYLMNRPEPIRQSGLLMVLATGLDDATSLIHNLQALAMESRAPWSNRILQLRLLLEQGRTLSEALSTMDGLLPDPTVVAIRVGEETGTLKQVLAEEAHRLMNSPANTSPVHSSLSATAAWVLGICIIASAILSYLMIKIVPKLERIFDDFGIELPAETMNLIGMSDYLETYWFLLMLPLVTFLALPVWQLWKTNTAWVSRGRVLYSEHFPRYWTPLILRMLSISVTAGTTLNDGIHAILKELTPGRAAEKLSAVRLRMSAGYDCWDSMQNNGFLKPREAAFLASAAKSKHLEWGLQHLARSLERRRGTWLQRIVGLVQPGIVLAIGLVVGYVVVALFVPLIKLINDLS</sequence>
<proteinExistence type="inferred from homology"/>
<keyword evidence="3" id="KW-1003">Cell membrane</keyword>
<dbReference type="Proteomes" id="UP000187735">
    <property type="component" value="Chromosome"/>
</dbReference>
<name>A0A1P8WCH1_9PLAN</name>
<feature type="transmembrane region" description="Helical" evidence="7">
    <location>
        <begin position="322"/>
        <end position="350"/>
    </location>
</feature>
<dbReference type="InterPro" id="IPR042094">
    <property type="entry name" value="T2SS_GspF_sf"/>
</dbReference>
<dbReference type="InterPro" id="IPR018076">
    <property type="entry name" value="T2SS_GspF_dom"/>
</dbReference>
<evidence type="ECO:0000256" key="4">
    <source>
        <dbReference type="ARBA" id="ARBA00022692"/>
    </source>
</evidence>
<feature type="domain" description="Type II secretion system protein GspF" evidence="8">
    <location>
        <begin position="26"/>
        <end position="145"/>
    </location>
</feature>
<dbReference type="RefSeq" id="WP_077023470.1">
    <property type="nucleotide sequence ID" value="NZ_CP017641.1"/>
</dbReference>
<evidence type="ECO:0000313" key="9">
    <source>
        <dbReference type="EMBL" id="APZ91762.1"/>
    </source>
</evidence>
<comment type="similarity">
    <text evidence="2">Belongs to the GSP F family.</text>
</comment>
<feature type="transmembrane region" description="Helical" evidence="7">
    <location>
        <begin position="180"/>
        <end position="200"/>
    </location>
</feature>
<feature type="transmembrane region" description="Helical" evidence="7">
    <location>
        <begin position="127"/>
        <end position="146"/>
    </location>
</feature>
<dbReference type="OrthoDB" id="242349at2"/>
<dbReference type="GO" id="GO:0005886">
    <property type="term" value="C:plasma membrane"/>
    <property type="evidence" value="ECO:0007669"/>
    <property type="project" value="UniProtKB-SubCell"/>
</dbReference>
<dbReference type="EMBL" id="CP017641">
    <property type="protein sequence ID" value="APZ91762.1"/>
    <property type="molecule type" value="Genomic_DNA"/>
</dbReference>
<reference evidence="9 10" key="1">
    <citation type="journal article" date="2016" name="Front. Microbiol.">
        <title>Fuerstia marisgermanicae gen. nov., sp. nov., an Unusual Member of the Phylum Planctomycetes from the German Wadden Sea.</title>
        <authorList>
            <person name="Kohn T."/>
            <person name="Heuer A."/>
            <person name="Jogler M."/>
            <person name="Vollmers J."/>
            <person name="Boedeker C."/>
            <person name="Bunk B."/>
            <person name="Rast P."/>
            <person name="Borchert D."/>
            <person name="Glockner I."/>
            <person name="Freese H.M."/>
            <person name="Klenk H.P."/>
            <person name="Overmann J."/>
            <person name="Kaster A.K."/>
            <person name="Rohde M."/>
            <person name="Wiegand S."/>
            <person name="Jogler C."/>
        </authorList>
    </citation>
    <scope>NUCLEOTIDE SEQUENCE [LARGE SCALE GENOMIC DNA]</scope>
    <source>
        <strain evidence="9 10">NH11</strain>
    </source>
</reference>
<accession>A0A1P8WCH1</accession>
<evidence type="ECO:0000256" key="5">
    <source>
        <dbReference type="ARBA" id="ARBA00022989"/>
    </source>
</evidence>
<feature type="domain" description="Type II secretion system protein GspF" evidence="8">
    <location>
        <begin position="227"/>
        <end position="348"/>
    </location>
</feature>
<organism evidence="9 10">
    <name type="scientific">Fuerstiella marisgermanici</name>
    <dbReference type="NCBI Taxonomy" id="1891926"/>
    <lineage>
        <taxon>Bacteria</taxon>
        <taxon>Pseudomonadati</taxon>
        <taxon>Planctomycetota</taxon>
        <taxon>Planctomycetia</taxon>
        <taxon>Planctomycetales</taxon>
        <taxon>Planctomycetaceae</taxon>
        <taxon>Fuerstiella</taxon>
    </lineage>
</organism>
<gene>
    <name evidence="9" type="primary">epsF_2</name>
    <name evidence="9" type="ORF">Fuma_01353</name>
</gene>
<evidence type="ECO:0000313" key="10">
    <source>
        <dbReference type="Proteomes" id="UP000187735"/>
    </source>
</evidence>
<protein>
    <submittedName>
        <fullName evidence="9">General secretion pathway protein F</fullName>
    </submittedName>
</protein>
<dbReference type="InterPro" id="IPR003004">
    <property type="entry name" value="GspF/PilC"/>
</dbReference>
<keyword evidence="4 7" id="KW-0812">Transmembrane</keyword>
<dbReference type="Gene3D" id="1.20.81.30">
    <property type="entry name" value="Type II secretion system (T2SS), domain F"/>
    <property type="match status" value="2"/>
</dbReference>
<comment type="subcellular location">
    <subcellularLocation>
        <location evidence="1">Cell membrane</location>
        <topology evidence="1">Multi-pass membrane protein</topology>
    </subcellularLocation>
</comment>
<evidence type="ECO:0000259" key="8">
    <source>
        <dbReference type="Pfam" id="PF00482"/>
    </source>
</evidence>
<dbReference type="STRING" id="1891926.Fuma_01353"/>
<dbReference type="PANTHER" id="PTHR30012:SF0">
    <property type="entry name" value="TYPE II SECRETION SYSTEM PROTEIN F-RELATED"/>
    <property type="match status" value="1"/>
</dbReference>
<evidence type="ECO:0000256" key="7">
    <source>
        <dbReference type="SAM" id="Phobius"/>
    </source>
</evidence>